<dbReference type="GO" id="GO:0000976">
    <property type="term" value="F:transcription cis-regulatory region binding"/>
    <property type="evidence" value="ECO:0007669"/>
    <property type="project" value="TreeGrafter"/>
</dbReference>
<evidence type="ECO:0000259" key="5">
    <source>
        <dbReference type="PROSITE" id="PS50931"/>
    </source>
</evidence>
<dbReference type="InterPro" id="IPR000847">
    <property type="entry name" value="LysR_HTH_N"/>
</dbReference>
<dbReference type="SUPFAM" id="SSF46785">
    <property type="entry name" value="Winged helix' DNA-binding domain"/>
    <property type="match status" value="1"/>
</dbReference>
<dbReference type="EMBL" id="LKPO01000016">
    <property type="protein sequence ID" value="OLF92634.1"/>
    <property type="molecule type" value="Genomic_DNA"/>
</dbReference>
<dbReference type="Proteomes" id="UP000429980">
    <property type="component" value="Unassembled WGS sequence"/>
</dbReference>
<reference evidence="6 8" key="1">
    <citation type="journal article" date="2016" name="Front. Microbiol.">
        <title>High-Level Heat Resistance of Spores of Bacillus amyloliquefaciens and Bacillus licheniformis Results from the Presence of a spoVA Operon in a Tn1546 Transposon.</title>
        <authorList>
            <person name="Berendsen E.M."/>
            <person name="Koning R.A."/>
            <person name="Boekhorst J."/>
            <person name="de Jong A."/>
            <person name="Kuipers O.P."/>
            <person name="Wells-Bennik M.H."/>
        </authorList>
    </citation>
    <scope>NUCLEOTIDE SEQUENCE [LARGE SCALE GENOMIC DNA]</scope>
    <source>
        <strain evidence="6 8">B4121</strain>
    </source>
</reference>
<organism evidence="6 8">
    <name type="scientific">Bacillus paralicheniformis</name>
    <dbReference type="NCBI Taxonomy" id="1648923"/>
    <lineage>
        <taxon>Bacteria</taxon>
        <taxon>Bacillati</taxon>
        <taxon>Bacillota</taxon>
        <taxon>Bacilli</taxon>
        <taxon>Bacillales</taxon>
        <taxon>Bacillaceae</taxon>
        <taxon>Bacillus</taxon>
    </lineage>
</organism>
<proteinExistence type="inferred from homology"/>
<accession>A0A6I7U227</accession>
<evidence type="ECO:0000256" key="4">
    <source>
        <dbReference type="ARBA" id="ARBA00023163"/>
    </source>
</evidence>
<keyword evidence="4" id="KW-0804">Transcription</keyword>
<name>A0A6I7U227_9BACI</name>
<dbReference type="CDD" id="cd05466">
    <property type="entry name" value="PBP2_LTTR_substrate"/>
    <property type="match status" value="1"/>
</dbReference>
<dbReference type="SUPFAM" id="SSF53850">
    <property type="entry name" value="Periplasmic binding protein-like II"/>
    <property type="match status" value="1"/>
</dbReference>
<evidence type="ECO:0000256" key="1">
    <source>
        <dbReference type="ARBA" id="ARBA00009437"/>
    </source>
</evidence>
<dbReference type="AlphaFoldDB" id="A0A6I7U227"/>
<dbReference type="InterPro" id="IPR036388">
    <property type="entry name" value="WH-like_DNA-bd_sf"/>
</dbReference>
<dbReference type="InterPro" id="IPR036390">
    <property type="entry name" value="WH_DNA-bd_sf"/>
</dbReference>
<dbReference type="InterPro" id="IPR005119">
    <property type="entry name" value="LysR_subst-bd"/>
</dbReference>
<dbReference type="RefSeq" id="WP_020450505.1">
    <property type="nucleotide sequence ID" value="NZ_AP023088.1"/>
</dbReference>
<dbReference type="EMBL" id="NILF01000027">
    <property type="protein sequence ID" value="TWL40088.1"/>
    <property type="molecule type" value="Genomic_DNA"/>
</dbReference>
<comment type="caution">
    <text evidence="6">The sequence shown here is derived from an EMBL/GenBank/DDBJ whole genome shotgun (WGS) entry which is preliminary data.</text>
</comment>
<dbReference type="Proteomes" id="UP000185604">
    <property type="component" value="Unassembled WGS sequence"/>
</dbReference>
<evidence type="ECO:0000313" key="7">
    <source>
        <dbReference type="EMBL" id="TWL40088.1"/>
    </source>
</evidence>
<evidence type="ECO:0000256" key="3">
    <source>
        <dbReference type="ARBA" id="ARBA00023125"/>
    </source>
</evidence>
<dbReference type="PROSITE" id="PS50931">
    <property type="entry name" value="HTH_LYSR"/>
    <property type="match status" value="1"/>
</dbReference>
<keyword evidence="3" id="KW-0238">DNA-binding</keyword>
<evidence type="ECO:0000256" key="2">
    <source>
        <dbReference type="ARBA" id="ARBA00023015"/>
    </source>
</evidence>
<comment type="similarity">
    <text evidence="1">Belongs to the LysR transcriptional regulatory family.</text>
</comment>
<dbReference type="PANTHER" id="PTHR30126">
    <property type="entry name" value="HTH-TYPE TRANSCRIPTIONAL REGULATOR"/>
    <property type="match status" value="1"/>
</dbReference>
<evidence type="ECO:0000313" key="9">
    <source>
        <dbReference type="Proteomes" id="UP000429980"/>
    </source>
</evidence>
<dbReference type="Gene3D" id="1.10.10.10">
    <property type="entry name" value="Winged helix-like DNA-binding domain superfamily/Winged helix DNA-binding domain"/>
    <property type="match status" value="1"/>
</dbReference>
<keyword evidence="9" id="KW-1185">Reference proteome</keyword>
<feature type="domain" description="HTH lysR-type" evidence="5">
    <location>
        <begin position="10"/>
        <end position="62"/>
    </location>
</feature>
<dbReference type="PANTHER" id="PTHR30126:SF40">
    <property type="entry name" value="HTH-TYPE TRANSCRIPTIONAL REGULATOR GLTR"/>
    <property type="match status" value="1"/>
</dbReference>
<sequence>MIELLEGKFFKTFIAVMEEKNFSRAADRLGYVQSTVTSHIQLLEQACGQRLFHRLSRGVKPTPAGLKLSKYAYQFIHLGSTLEEAMNELDQPQGTVRIRMQESFFLTRTSLLIRDFIKEYPKIRLQLENGFQHDIVQQVQNHAVDFGIVPQNPNRPDIFFTPLLEEKLVFIASNDLAEKVETESLGALSRETFISFGTSCVYHTKAGRLLQDAGIEGNSALEYPSIAMIKEAVKCGIGFAFIPEIAVKQELEAKQFKLLPVTAPIVSTHGLIVHQDRELSLAASLLKEKVIGYFCNDAEKSPTN</sequence>
<evidence type="ECO:0000313" key="6">
    <source>
        <dbReference type="EMBL" id="OLF92634.1"/>
    </source>
</evidence>
<reference evidence="7 9" key="2">
    <citation type="submission" date="2019-06" db="EMBL/GenBank/DDBJ databases">
        <title>Genome sequence analysis of &gt;100 Bacillus licheniformis strains suggests intrinsic resistance to this species.</title>
        <authorList>
            <person name="Wels M."/>
            <person name="Siezen R.J."/>
            <person name="Johansen E."/>
            <person name="Stuer-Lauridsen B."/>
            <person name="Bjerre K."/>
            <person name="Nielsen B.K.K."/>
        </authorList>
    </citation>
    <scope>NUCLEOTIDE SEQUENCE [LARGE SCALE GENOMIC DNA]</scope>
    <source>
        <strain evidence="7 9">BAC-15381</strain>
    </source>
</reference>
<dbReference type="GO" id="GO:0003700">
    <property type="term" value="F:DNA-binding transcription factor activity"/>
    <property type="evidence" value="ECO:0007669"/>
    <property type="project" value="InterPro"/>
</dbReference>
<gene>
    <name evidence="6" type="ORF">B4121_2322</name>
    <name evidence="7" type="ORF">CHCC15381_1460</name>
</gene>
<dbReference type="Pfam" id="PF03466">
    <property type="entry name" value="LysR_substrate"/>
    <property type="match status" value="1"/>
</dbReference>
<protein>
    <submittedName>
        <fullName evidence="7">HTH-type transcriptional regulator YofA</fullName>
    </submittedName>
    <submittedName>
        <fullName evidence="6">Transcriptional regulator LysR family</fullName>
    </submittedName>
</protein>
<keyword evidence="2" id="KW-0805">Transcription regulation</keyword>
<dbReference type="Gene3D" id="3.40.190.290">
    <property type="match status" value="1"/>
</dbReference>
<dbReference type="Pfam" id="PF00126">
    <property type="entry name" value="HTH_1"/>
    <property type="match status" value="1"/>
</dbReference>
<evidence type="ECO:0000313" key="8">
    <source>
        <dbReference type="Proteomes" id="UP000185604"/>
    </source>
</evidence>